<keyword evidence="3" id="KW-1185">Reference proteome</keyword>
<dbReference type="EMBL" id="CP142736">
    <property type="protein sequence ID" value="WUR05010.1"/>
    <property type="molecule type" value="Genomic_DNA"/>
</dbReference>
<sequence length="73" mass="8838">MQGNLRDSKILRLKKEENMYVEEIKNFENNLNTQDKNEYIYENNLLMNQLEETKKALEQVQKRLKEFEGEADL</sequence>
<protein>
    <recommendedName>
        <fullName evidence="4">Tubulin-specific chaperone A</fullName>
    </recommendedName>
</protein>
<dbReference type="AlphaFoldDB" id="A0AAX4JG44"/>
<name>A0AAX4JG44_9MICR</name>
<organism evidence="2 3">
    <name type="scientific">Vairimorpha necatrix</name>
    <dbReference type="NCBI Taxonomy" id="6039"/>
    <lineage>
        <taxon>Eukaryota</taxon>
        <taxon>Fungi</taxon>
        <taxon>Fungi incertae sedis</taxon>
        <taxon>Microsporidia</taxon>
        <taxon>Nosematidae</taxon>
        <taxon>Vairimorpha</taxon>
    </lineage>
</organism>
<evidence type="ECO:0000256" key="1">
    <source>
        <dbReference type="SAM" id="Coils"/>
    </source>
</evidence>
<dbReference type="RefSeq" id="XP_065331155.1">
    <property type="nucleotide sequence ID" value="XM_065475083.1"/>
</dbReference>
<keyword evidence="1" id="KW-0175">Coiled coil</keyword>
<reference evidence="2" key="1">
    <citation type="journal article" date="2024" name="BMC Genomics">
        <title>Functional annotation of a divergent genome using sequence and structure-based similarity.</title>
        <authorList>
            <person name="Svedberg D."/>
            <person name="Winiger R.R."/>
            <person name="Berg A."/>
            <person name="Sharma H."/>
            <person name="Tellgren-Roth C."/>
            <person name="Debrunner-Vossbrinck B.A."/>
            <person name="Vossbrinck C.R."/>
            <person name="Barandun J."/>
        </authorList>
    </citation>
    <scope>NUCLEOTIDE SEQUENCE</scope>
    <source>
        <strain evidence="2">Illinois isolate</strain>
    </source>
</reference>
<dbReference type="KEGG" id="vnx:VNE69_11173"/>
<proteinExistence type="predicted"/>
<dbReference type="Proteomes" id="UP001334084">
    <property type="component" value="Chromosome 11"/>
</dbReference>
<gene>
    <name evidence="2" type="ORF">VNE69_11173</name>
</gene>
<evidence type="ECO:0000313" key="2">
    <source>
        <dbReference type="EMBL" id="WUR05010.1"/>
    </source>
</evidence>
<dbReference type="GeneID" id="90542847"/>
<evidence type="ECO:0000313" key="3">
    <source>
        <dbReference type="Proteomes" id="UP001334084"/>
    </source>
</evidence>
<accession>A0AAX4JG44</accession>
<feature type="coiled-coil region" evidence="1">
    <location>
        <begin position="10"/>
        <end position="70"/>
    </location>
</feature>
<evidence type="ECO:0008006" key="4">
    <source>
        <dbReference type="Google" id="ProtNLM"/>
    </source>
</evidence>